<dbReference type="PANTHER" id="PTHR11474:SF4">
    <property type="entry name" value="L-DOPACHROME TAUTOMERASE"/>
    <property type="match status" value="1"/>
</dbReference>
<feature type="domain" description="Tyrosinase copper-binding" evidence="22">
    <location>
        <begin position="183"/>
        <end position="200"/>
    </location>
</feature>
<keyword evidence="25" id="KW-1185">Reference proteome</keyword>
<evidence type="ECO:0000256" key="20">
    <source>
        <dbReference type="SAM" id="Phobius"/>
    </source>
</evidence>
<accession>V8PIJ2</accession>
<dbReference type="Pfam" id="PF00264">
    <property type="entry name" value="Tyrosinase"/>
    <property type="match status" value="1"/>
</dbReference>
<gene>
    <name evidence="24" type="primary">DCT</name>
    <name evidence="24" type="ORF">L345_00328</name>
</gene>
<comment type="subcellular location">
    <subcellularLocation>
        <location evidence="2">Melanosome membrane</location>
        <topology evidence="2">Single-pass type I membrane protein</topology>
    </subcellularLocation>
</comment>
<comment type="pathway">
    <text evidence="14">Pigment biosynthesis; melanin biosynthesis.</text>
</comment>
<dbReference type="EC" id="5.3.3.12" evidence="15"/>
<name>V8PIJ2_OPHHA</name>
<protein>
    <recommendedName>
        <fullName evidence="16">L-dopachrome tautomerase</fullName>
        <ecNumber evidence="15">5.3.3.12</ecNumber>
    </recommendedName>
    <alternativeName>
        <fullName evidence="18">L-dopachrome Delta-isomerase</fullName>
    </alternativeName>
    <alternativeName>
        <fullName evidence="17">Tyrosinase-related protein 2</fullName>
    </alternativeName>
</protein>
<dbReference type="InterPro" id="IPR002227">
    <property type="entry name" value="Tyrosinase_Cu-bd"/>
</dbReference>
<dbReference type="InterPro" id="IPR050316">
    <property type="entry name" value="Tyrosinase/Hemocyanin"/>
</dbReference>
<dbReference type="PROSITE" id="PS00498">
    <property type="entry name" value="TYROSINASE_2"/>
    <property type="match status" value="1"/>
</dbReference>
<evidence type="ECO:0000256" key="16">
    <source>
        <dbReference type="ARBA" id="ARBA00039823"/>
    </source>
</evidence>
<reference evidence="24 25" key="1">
    <citation type="journal article" date="2013" name="Proc. Natl. Acad. Sci. U.S.A.">
        <title>The king cobra genome reveals dynamic gene evolution and adaptation in the snake venom system.</title>
        <authorList>
            <person name="Vonk F.J."/>
            <person name="Casewell N.R."/>
            <person name="Henkel C.V."/>
            <person name="Heimberg A.M."/>
            <person name="Jansen H.J."/>
            <person name="McCleary R.J."/>
            <person name="Kerkkamp H.M."/>
            <person name="Vos R.A."/>
            <person name="Guerreiro I."/>
            <person name="Calvete J.J."/>
            <person name="Wuster W."/>
            <person name="Woods A.E."/>
            <person name="Logan J.M."/>
            <person name="Harrison R.A."/>
            <person name="Castoe T.A."/>
            <person name="de Koning A.P."/>
            <person name="Pollock D.D."/>
            <person name="Yandell M."/>
            <person name="Calderon D."/>
            <person name="Renjifo C."/>
            <person name="Currier R.B."/>
            <person name="Salgado D."/>
            <person name="Pla D."/>
            <person name="Sanz L."/>
            <person name="Hyder A.S."/>
            <person name="Ribeiro J.M."/>
            <person name="Arntzen J.W."/>
            <person name="van den Thillart G.E."/>
            <person name="Boetzer M."/>
            <person name="Pirovano W."/>
            <person name="Dirks R.P."/>
            <person name="Spaink H.P."/>
            <person name="Duboule D."/>
            <person name="McGlinn E."/>
            <person name="Kini R.M."/>
            <person name="Richardson M.K."/>
        </authorList>
    </citation>
    <scope>NUCLEOTIDE SEQUENCE</scope>
    <source>
        <tissue evidence="24">Blood</tissue>
    </source>
</reference>
<evidence type="ECO:0000313" key="24">
    <source>
        <dbReference type="EMBL" id="ETE73833.1"/>
    </source>
</evidence>
<evidence type="ECO:0000256" key="7">
    <source>
        <dbReference type="ARBA" id="ARBA00022833"/>
    </source>
</evidence>
<evidence type="ECO:0000256" key="18">
    <source>
        <dbReference type="ARBA" id="ARBA00042019"/>
    </source>
</evidence>
<keyword evidence="4 20" id="KW-0812">Transmembrane</keyword>
<dbReference type="PROSITE" id="PS00497">
    <property type="entry name" value="TYROSINASE_1"/>
    <property type="match status" value="1"/>
</dbReference>
<dbReference type="GO" id="GO:0033162">
    <property type="term" value="C:melanosome membrane"/>
    <property type="evidence" value="ECO:0007669"/>
    <property type="project" value="UniProtKB-SubCell"/>
</dbReference>
<feature type="non-terminal residue" evidence="24">
    <location>
        <position position="1"/>
    </location>
</feature>
<dbReference type="InterPro" id="IPR008922">
    <property type="entry name" value="Di-copper_centre_dom_sf"/>
</dbReference>
<evidence type="ECO:0000256" key="10">
    <source>
        <dbReference type="ARBA" id="ARBA00023136"/>
    </source>
</evidence>
<feature type="non-terminal residue" evidence="24">
    <location>
        <position position="463"/>
    </location>
</feature>
<comment type="function">
    <text evidence="19">Plays a role in melanin biosynthesis. Catalyzes the conversion of L-dopachrome into 5,6-dihydroxyindole-2-carboxylic acid (DHICA).</text>
</comment>
<dbReference type="AlphaFoldDB" id="V8PIJ2"/>
<evidence type="ECO:0000256" key="14">
    <source>
        <dbReference type="ARBA" id="ARBA00037907"/>
    </source>
</evidence>
<evidence type="ECO:0000256" key="13">
    <source>
        <dbReference type="ARBA" id="ARBA00036823"/>
    </source>
</evidence>
<keyword evidence="7" id="KW-0862">Zinc</keyword>
<feature type="transmembrane region" description="Helical" evidence="20">
    <location>
        <begin position="421"/>
        <end position="445"/>
    </location>
</feature>
<proteinExistence type="inferred from homology"/>
<evidence type="ECO:0000256" key="9">
    <source>
        <dbReference type="ARBA" id="ARBA00023101"/>
    </source>
</evidence>
<dbReference type="GO" id="GO:0021847">
    <property type="term" value="P:ventricular zone neuroblast division"/>
    <property type="evidence" value="ECO:0007669"/>
    <property type="project" value="TreeGrafter"/>
</dbReference>
<dbReference type="PANTHER" id="PTHR11474">
    <property type="entry name" value="TYROSINASE FAMILY MEMBER"/>
    <property type="match status" value="1"/>
</dbReference>
<dbReference type="SUPFAM" id="SSF48056">
    <property type="entry name" value="Di-copper centre-containing domain"/>
    <property type="match status" value="1"/>
</dbReference>
<dbReference type="EMBL" id="AZIM01000032">
    <property type="protein sequence ID" value="ETE73833.1"/>
    <property type="molecule type" value="Genomic_DNA"/>
</dbReference>
<evidence type="ECO:0000256" key="1">
    <source>
        <dbReference type="ARBA" id="ARBA00001947"/>
    </source>
</evidence>
<comment type="similarity">
    <text evidence="3">Belongs to the tyrosinase family.</text>
</comment>
<keyword evidence="12" id="KW-0413">Isomerase</keyword>
<keyword evidence="10 20" id="KW-0472">Membrane</keyword>
<evidence type="ECO:0000256" key="2">
    <source>
        <dbReference type="ARBA" id="ARBA00004573"/>
    </source>
</evidence>
<evidence type="ECO:0000256" key="19">
    <source>
        <dbReference type="ARBA" id="ARBA00045930"/>
    </source>
</evidence>
<evidence type="ECO:0000256" key="8">
    <source>
        <dbReference type="ARBA" id="ARBA00022989"/>
    </source>
</evidence>
<evidence type="ECO:0000256" key="21">
    <source>
        <dbReference type="SAM" id="SignalP"/>
    </source>
</evidence>
<evidence type="ECO:0000259" key="22">
    <source>
        <dbReference type="PROSITE" id="PS00497"/>
    </source>
</evidence>
<dbReference type="Proteomes" id="UP000018936">
    <property type="component" value="Unassembled WGS sequence"/>
</dbReference>
<evidence type="ECO:0000256" key="17">
    <source>
        <dbReference type="ARBA" id="ARBA00041443"/>
    </source>
</evidence>
<evidence type="ECO:0000256" key="3">
    <source>
        <dbReference type="ARBA" id="ARBA00009928"/>
    </source>
</evidence>
<evidence type="ECO:0000256" key="11">
    <source>
        <dbReference type="ARBA" id="ARBA00023180"/>
    </source>
</evidence>
<feature type="chain" id="PRO_5004771597" description="L-dopachrome tautomerase" evidence="21">
    <location>
        <begin position="30"/>
        <end position="463"/>
    </location>
</feature>
<comment type="caution">
    <text evidence="24">The sequence shown here is derived from an EMBL/GenBank/DDBJ whole genome shotgun (WGS) entry which is preliminary data.</text>
</comment>
<evidence type="ECO:0000256" key="5">
    <source>
        <dbReference type="ARBA" id="ARBA00022723"/>
    </source>
</evidence>
<dbReference type="GO" id="GO:0002052">
    <property type="term" value="P:positive regulation of neuroblast proliferation"/>
    <property type="evidence" value="ECO:0007669"/>
    <property type="project" value="TreeGrafter"/>
</dbReference>
<organism evidence="24 25">
    <name type="scientific">Ophiophagus hannah</name>
    <name type="common">King cobra</name>
    <name type="synonym">Naja hannah</name>
    <dbReference type="NCBI Taxonomy" id="8665"/>
    <lineage>
        <taxon>Eukaryota</taxon>
        <taxon>Metazoa</taxon>
        <taxon>Chordata</taxon>
        <taxon>Craniata</taxon>
        <taxon>Vertebrata</taxon>
        <taxon>Euteleostomi</taxon>
        <taxon>Lepidosauria</taxon>
        <taxon>Squamata</taxon>
        <taxon>Bifurcata</taxon>
        <taxon>Unidentata</taxon>
        <taxon>Episquamata</taxon>
        <taxon>Toxicofera</taxon>
        <taxon>Serpentes</taxon>
        <taxon>Colubroidea</taxon>
        <taxon>Elapidae</taxon>
        <taxon>Elapinae</taxon>
        <taxon>Ophiophagus</taxon>
    </lineage>
</organism>
<keyword evidence="6 21" id="KW-0732">Signal</keyword>
<evidence type="ECO:0000313" key="25">
    <source>
        <dbReference type="Proteomes" id="UP000018936"/>
    </source>
</evidence>
<keyword evidence="8 20" id="KW-1133">Transmembrane helix</keyword>
<evidence type="ECO:0000256" key="15">
    <source>
        <dbReference type="ARBA" id="ARBA00038932"/>
    </source>
</evidence>
<dbReference type="PRINTS" id="PR00092">
    <property type="entry name" value="TYROSINASE"/>
</dbReference>
<dbReference type="GO" id="GO:0046872">
    <property type="term" value="F:metal ion binding"/>
    <property type="evidence" value="ECO:0007669"/>
    <property type="project" value="UniProtKB-KW"/>
</dbReference>
<feature type="domain" description="Tyrosinase copper-binding" evidence="23">
    <location>
        <begin position="342"/>
        <end position="353"/>
    </location>
</feature>
<dbReference type="GO" id="GO:0016491">
    <property type="term" value="F:oxidoreductase activity"/>
    <property type="evidence" value="ECO:0007669"/>
    <property type="project" value="InterPro"/>
</dbReference>
<sequence>MAFLLQDDRLLCLMLFAYLSLVGLPETKTQFPRVCMTVEKLQSKECCPALGSNPNNVCGSQQGKGTCQEVEVDRRPWSGPYTLHNVDDREQWPLKFFNRTCQCTGYFAGYNCGECKFGWTGSNCDEKKPPVVRKNIHSLTNEEREQFLDALNLAKATIHPDYMIATHHWSRPGRPFTAIDFSHQGPAFVTWHRYHLLLLERDLQRLIGNESFALPFWNFATGKNECDVCTDQFFGASRPDEPNLISRNSRFSEWEIVCNSLNDYNRLVTLCNGSNEGPLQRYPFSKAGDKLPTLEDIQKCLSLQDFDNPPFFQNSRFSFSLHNLIHSILNGTGAFPHSAANDPIFVVLHSFTDAVFDEWMKRFNPLDTAWPKELAPIGHNQMFNMVPFFPTVTNKEMFLTAEQLGYSYDIDLAESDEESQAWALMVGSTIVGALIVLLALLLILLQRKRHWKGFEPLMNAQFN</sequence>
<comment type="cofactor">
    <cofactor evidence="1">
        <name>Zn(2+)</name>
        <dbReference type="ChEBI" id="CHEBI:29105"/>
    </cofactor>
</comment>
<evidence type="ECO:0000259" key="23">
    <source>
        <dbReference type="PROSITE" id="PS00498"/>
    </source>
</evidence>
<evidence type="ECO:0000256" key="4">
    <source>
        <dbReference type="ARBA" id="ARBA00022692"/>
    </source>
</evidence>
<keyword evidence="9" id="KW-0470">Melanin biosynthesis</keyword>
<dbReference type="OrthoDB" id="6132182at2759"/>
<comment type="catalytic activity">
    <reaction evidence="13">
        <text>L-dopachrome = 5,6-dihydroxyindole-2-carboxylate</text>
        <dbReference type="Rhea" id="RHEA:13041"/>
        <dbReference type="ChEBI" id="CHEBI:16875"/>
        <dbReference type="ChEBI" id="CHEBI:57509"/>
        <dbReference type="EC" id="5.3.3.12"/>
    </reaction>
</comment>
<evidence type="ECO:0000256" key="12">
    <source>
        <dbReference type="ARBA" id="ARBA00023235"/>
    </source>
</evidence>
<dbReference type="GO" id="GO:0006583">
    <property type="term" value="P:melanin biosynthetic process from tyrosine"/>
    <property type="evidence" value="ECO:0007669"/>
    <property type="project" value="TreeGrafter"/>
</dbReference>
<feature type="signal peptide" evidence="21">
    <location>
        <begin position="1"/>
        <end position="29"/>
    </location>
</feature>
<keyword evidence="5" id="KW-0479">Metal-binding</keyword>
<keyword evidence="11" id="KW-0325">Glycoprotein</keyword>
<evidence type="ECO:0000256" key="6">
    <source>
        <dbReference type="ARBA" id="ARBA00022729"/>
    </source>
</evidence>
<dbReference type="Gene3D" id="1.10.1280.10">
    <property type="entry name" value="Di-copper center containing domain from catechol oxidase"/>
    <property type="match status" value="1"/>
</dbReference>
<dbReference type="GO" id="GO:0048066">
    <property type="term" value="P:developmental pigmentation"/>
    <property type="evidence" value="ECO:0007669"/>
    <property type="project" value="TreeGrafter"/>
</dbReference>
<dbReference type="GO" id="GO:0004167">
    <property type="term" value="F:dopachrome isomerase activity"/>
    <property type="evidence" value="ECO:0007669"/>
    <property type="project" value="UniProtKB-EC"/>
</dbReference>